<feature type="transmembrane region" description="Helical" evidence="6">
    <location>
        <begin position="335"/>
        <end position="354"/>
    </location>
</feature>
<comment type="subcellular location">
    <subcellularLocation>
        <location evidence="1">Cell membrane</location>
        <topology evidence="1">Multi-pass membrane protein</topology>
    </subcellularLocation>
</comment>
<keyword evidence="5 6" id="KW-0472">Membrane</keyword>
<dbReference type="InterPro" id="IPR050833">
    <property type="entry name" value="Poly_Biosynth_Transport"/>
</dbReference>
<feature type="transmembrane region" description="Helical" evidence="6">
    <location>
        <begin position="155"/>
        <end position="174"/>
    </location>
</feature>
<feature type="transmembrane region" description="Helical" evidence="6">
    <location>
        <begin position="12"/>
        <end position="36"/>
    </location>
</feature>
<keyword evidence="8" id="KW-1185">Reference proteome</keyword>
<feature type="transmembrane region" description="Helical" evidence="6">
    <location>
        <begin position="223"/>
        <end position="246"/>
    </location>
</feature>
<dbReference type="PANTHER" id="PTHR30250">
    <property type="entry name" value="PST FAMILY PREDICTED COLANIC ACID TRANSPORTER"/>
    <property type="match status" value="1"/>
</dbReference>
<organism evidence="7 8">
    <name type="scientific">Sphingomonas alpina</name>
    <dbReference type="NCBI Taxonomy" id="653931"/>
    <lineage>
        <taxon>Bacteria</taxon>
        <taxon>Pseudomonadati</taxon>
        <taxon>Pseudomonadota</taxon>
        <taxon>Alphaproteobacteria</taxon>
        <taxon>Sphingomonadales</taxon>
        <taxon>Sphingomonadaceae</taxon>
        <taxon>Sphingomonas</taxon>
    </lineage>
</organism>
<name>A0A7H0LDB8_9SPHN</name>
<dbReference type="AlphaFoldDB" id="A0A7H0LDB8"/>
<evidence type="ECO:0000313" key="8">
    <source>
        <dbReference type="Proteomes" id="UP000516148"/>
    </source>
</evidence>
<dbReference type="KEGG" id="spap:H3Z74_12660"/>
<proteinExistence type="predicted"/>
<evidence type="ECO:0000256" key="3">
    <source>
        <dbReference type="ARBA" id="ARBA00022692"/>
    </source>
</evidence>
<dbReference type="Proteomes" id="UP000516148">
    <property type="component" value="Chromosome"/>
</dbReference>
<evidence type="ECO:0000256" key="5">
    <source>
        <dbReference type="ARBA" id="ARBA00023136"/>
    </source>
</evidence>
<feature type="transmembrane region" description="Helical" evidence="6">
    <location>
        <begin position="116"/>
        <end position="134"/>
    </location>
</feature>
<feature type="transmembrane region" description="Helical" evidence="6">
    <location>
        <begin position="388"/>
        <end position="414"/>
    </location>
</feature>
<feature type="transmembrane region" description="Helical" evidence="6">
    <location>
        <begin position="366"/>
        <end position="382"/>
    </location>
</feature>
<evidence type="ECO:0000256" key="6">
    <source>
        <dbReference type="SAM" id="Phobius"/>
    </source>
</evidence>
<dbReference type="PANTHER" id="PTHR30250:SF11">
    <property type="entry name" value="O-ANTIGEN TRANSPORTER-RELATED"/>
    <property type="match status" value="1"/>
</dbReference>
<gene>
    <name evidence="7" type="ORF">H3Z74_12660</name>
</gene>
<sequence>MRQRLIAWFRLLFEFGLSSGFAQAIGMISGLVYVRYMPISDYALYGLAATTLTFVTISSDLGLNSSITYFWRRARLGGTAFGDYLVGIRRLRLILFLCVGLIAAAIFPAVGQRSHYGLDALLIALTLLLVSALLQMSAGINLQMIRLLGWFRRSYVCDIAGQSMRVLAAAIMVLGISRSYWMALLGGLMCSAVTLGASSWMLRGKIERNRVPVPGLFKAIMRYVGPAAPAVLAFALQDSVILWLAARFGGPHVVASVFAVNRITAIVGVLSTFSIVVIVPRLAGITDIRRFILAGWIAKAAMAIVGLGVIAVGALLPGPLLWLLGPQYAQLDHELLAALTTAAITLVSTPTVLLNRAKGWVRLDPLVALIQIALLVATVPFWDFSTPLSVLLLSMMLSGSLLLQGLAISLIGAFRPGLVTARP</sequence>
<evidence type="ECO:0000256" key="1">
    <source>
        <dbReference type="ARBA" id="ARBA00004651"/>
    </source>
</evidence>
<feature type="transmembrane region" description="Helical" evidence="6">
    <location>
        <begin position="258"/>
        <end position="279"/>
    </location>
</feature>
<accession>A0A7H0LDB8</accession>
<keyword evidence="3 6" id="KW-0812">Transmembrane</keyword>
<evidence type="ECO:0000313" key="7">
    <source>
        <dbReference type="EMBL" id="QNQ07671.1"/>
    </source>
</evidence>
<feature type="transmembrane region" description="Helical" evidence="6">
    <location>
        <begin position="91"/>
        <end position="110"/>
    </location>
</feature>
<dbReference type="GO" id="GO:0005886">
    <property type="term" value="C:plasma membrane"/>
    <property type="evidence" value="ECO:0007669"/>
    <property type="project" value="UniProtKB-SubCell"/>
</dbReference>
<keyword evidence="2" id="KW-1003">Cell membrane</keyword>
<evidence type="ECO:0000256" key="4">
    <source>
        <dbReference type="ARBA" id="ARBA00022989"/>
    </source>
</evidence>
<keyword evidence="4 6" id="KW-1133">Transmembrane helix</keyword>
<dbReference type="EMBL" id="CP061038">
    <property type="protein sequence ID" value="QNQ07671.1"/>
    <property type="molecule type" value="Genomic_DNA"/>
</dbReference>
<feature type="transmembrane region" description="Helical" evidence="6">
    <location>
        <begin position="291"/>
        <end position="315"/>
    </location>
</feature>
<evidence type="ECO:0000256" key="2">
    <source>
        <dbReference type="ARBA" id="ARBA00022475"/>
    </source>
</evidence>
<feature type="transmembrane region" description="Helical" evidence="6">
    <location>
        <begin position="180"/>
        <end position="202"/>
    </location>
</feature>
<reference evidence="7 8" key="1">
    <citation type="submission" date="2020-09" db="EMBL/GenBank/DDBJ databases">
        <title>Sphingomonas sp., a new species isolated from pork steak.</title>
        <authorList>
            <person name="Heidler von Heilborn D."/>
        </authorList>
    </citation>
    <scope>NUCLEOTIDE SEQUENCE [LARGE SCALE GENOMIC DNA]</scope>
    <source>
        <strain evidence="8">S8-3T</strain>
    </source>
</reference>
<protein>
    <submittedName>
        <fullName evidence="7">Oligosaccharide flippase family protein</fullName>
    </submittedName>
</protein>
<feature type="transmembrane region" description="Helical" evidence="6">
    <location>
        <begin position="42"/>
        <end position="71"/>
    </location>
</feature>